<dbReference type="AlphaFoldDB" id="A0A0R3K1I5"/>
<gene>
    <name evidence="1" type="ORF">ABG79_01490</name>
</gene>
<organism evidence="1 2">
    <name type="scientific">Caloramator mitchellensis</name>
    <dbReference type="NCBI Taxonomy" id="908809"/>
    <lineage>
        <taxon>Bacteria</taxon>
        <taxon>Bacillati</taxon>
        <taxon>Bacillota</taxon>
        <taxon>Clostridia</taxon>
        <taxon>Eubacteriales</taxon>
        <taxon>Clostridiaceae</taxon>
        <taxon>Caloramator</taxon>
    </lineage>
</organism>
<evidence type="ECO:0000313" key="1">
    <source>
        <dbReference type="EMBL" id="KRQ86738.1"/>
    </source>
</evidence>
<name>A0A0R3K1I5_CALMK</name>
<dbReference type="OrthoDB" id="157023at2"/>
<comment type="caution">
    <text evidence="1">The sequence shown here is derived from an EMBL/GenBank/DDBJ whole genome shotgun (WGS) entry which is preliminary data.</text>
</comment>
<dbReference type="Proteomes" id="UP000052015">
    <property type="component" value="Unassembled WGS sequence"/>
</dbReference>
<keyword evidence="2" id="KW-1185">Reference proteome</keyword>
<dbReference type="RefSeq" id="WP_057978683.1">
    <property type="nucleotide sequence ID" value="NZ_LKHP01000007.1"/>
</dbReference>
<protein>
    <submittedName>
        <fullName evidence="1">Uncharacterized protein</fullName>
    </submittedName>
</protein>
<dbReference type="EMBL" id="LKHP01000007">
    <property type="protein sequence ID" value="KRQ86738.1"/>
    <property type="molecule type" value="Genomic_DNA"/>
</dbReference>
<evidence type="ECO:0000313" key="2">
    <source>
        <dbReference type="Proteomes" id="UP000052015"/>
    </source>
</evidence>
<accession>A0A0R3K1I5</accession>
<sequence length="233" mass="27639">MRIYVDIDLDFLVKPIKQEGINNIRKYKGEDCTVSNVENFISTLNNLRLLKAKQKKFFTNHKKSYTYWWINRSLNNTLIHIDAHSDLYRNKQRDLTLLSDTDMNCDDYIWYAIRDGFIEKIYWVVPDDSYNLCDESVVKKFVPSDVLVEMSMKENQVDFLLEVITRYGIKKIQYTVLHLNQLPRFDSIDLLTVATSPEFYSDKADEHIFKALRLLGASEDEIKRIMQFHQEIC</sequence>
<reference evidence="1 2" key="1">
    <citation type="submission" date="2015-09" db="EMBL/GenBank/DDBJ databases">
        <title>Draft genome sequence of a Caloramator mitchellensis, a moderate thermophile from the Great Artesian Basin of Australia.</title>
        <authorList>
            <person name="Patel B.K."/>
        </authorList>
    </citation>
    <scope>NUCLEOTIDE SEQUENCE [LARGE SCALE GENOMIC DNA]</scope>
    <source>
        <strain evidence="1 2">VF08</strain>
    </source>
</reference>
<proteinExistence type="predicted"/>